<dbReference type="AlphaFoldDB" id="A0A1I8BJK2"/>
<organism evidence="1 2">
    <name type="scientific">Meloidogyne hapla</name>
    <name type="common">Root-knot nematode worm</name>
    <dbReference type="NCBI Taxonomy" id="6305"/>
    <lineage>
        <taxon>Eukaryota</taxon>
        <taxon>Metazoa</taxon>
        <taxon>Ecdysozoa</taxon>
        <taxon>Nematoda</taxon>
        <taxon>Chromadorea</taxon>
        <taxon>Rhabditida</taxon>
        <taxon>Tylenchina</taxon>
        <taxon>Tylenchomorpha</taxon>
        <taxon>Tylenchoidea</taxon>
        <taxon>Meloidogynidae</taxon>
        <taxon>Meloidogyninae</taxon>
        <taxon>Meloidogyne</taxon>
    </lineage>
</organism>
<dbReference type="Proteomes" id="UP000095281">
    <property type="component" value="Unplaced"/>
</dbReference>
<accession>A0A1I8BJK2</accession>
<evidence type="ECO:0000313" key="1">
    <source>
        <dbReference type="Proteomes" id="UP000095281"/>
    </source>
</evidence>
<name>A0A1I8BJK2_MELHA</name>
<protein>
    <submittedName>
        <fullName evidence="2">DUF1441 family protein</fullName>
    </submittedName>
</protein>
<keyword evidence="1" id="KW-1185">Reference proteome</keyword>
<dbReference type="WBParaSite" id="MhA1_Contig2829.frz3.gene2">
    <property type="protein sequence ID" value="MhA1_Contig2829.frz3.gene2"/>
    <property type="gene ID" value="MhA1_Contig2829.frz3.gene2"/>
</dbReference>
<sequence length="33" mass="3829">LAAEKTRRRIQKTTLLLNDICEQVAKAKETLHH</sequence>
<evidence type="ECO:0000313" key="2">
    <source>
        <dbReference type="WBParaSite" id="MhA1_Contig2829.frz3.gene2"/>
    </source>
</evidence>
<proteinExistence type="predicted"/>
<reference evidence="2" key="1">
    <citation type="submission" date="2016-11" db="UniProtKB">
        <authorList>
            <consortium name="WormBaseParasite"/>
        </authorList>
    </citation>
    <scope>IDENTIFICATION</scope>
</reference>